<dbReference type="OrthoDB" id="417877at2759"/>
<evidence type="ECO:0000256" key="2">
    <source>
        <dbReference type="ARBA" id="ARBA00023033"/>
    </source>
</evidence>
<dbReference type="AlphaFoldDB" id="A0A485KJU7"/>
<reference evidence="4" key="2">
    <citation type="submission" date="2019-06" db="EMBL/GenBank/DDBJ databases">
        <title>Genomics analysis of Aphanomyces spp. identifies a new class of oomycete effector associated with host adaptation.</title>
        <authorList>
            <person name="Gaulin E."/>
        </authorList>
    </citation>
    <scope>NUCLEOTIDE SEQUENCE</scope>
    <source>
        <strain evidence="4">CBS 578.67</strain>
    </source>
</reference>
<dbReference type="GO" id="GO:0071949">
    <property type="term" value="F:FAD binding"/>
    <property type="evidence" value="ECO:0007669"/>
    <property type="project" value="InterPro"/>
</dbReference>
<reference evidence="5 6" key="1">
    <citation type="submission" date="2019-03" db="EMBL/GenBank/DDBJ databases">
        <authorList>
            <person name="Gaulin E."/>
            <person name="Dumas B."/>
        </authorList>
    </citation>
    <scope>NUCLEOTIDE SEQUENCE [LARGE SCALE GENOMIC DNA]</scope>
    <source>
        <strain evidence="5">CBS 568.67</strain>
    </source>
</reference>
<sequence length="404" mass="43744">MSTQRAIIVGGGLGGLAAARAFQRKGIHVKLFEKAAAFLPTTGAGFGFSPNGQICVESLGLKDALTPILHPFRHHRVTAANNELLYDGDNLDQLAVESGYHIAGTLRADLVSLLANSLEKDTIHYKSNVTAIHQDETSVQVTLANGETIKGDFLVGADGINSVVARTVVDTMPDAPVYCGENIFYGILDTIPAFGQPEQLVQHLEAGEYIQYPVGPTKFVWAHVYKGEAPPDKSEWTGGSSPEASLRAFLSTLAPSHPLHAAAAITHPNQLLHFGMYYRKPKPSWHKGRVVLLGDACHATLPYIGQGANQAMEDAIVLADAIAKHGTKDVTAAFDVYFQKRFDRTKRIVDMAWYIGKFTHVDGWVGSFLRNAILKYSLTNGAMLKAALAEIVDHCPIPLPKIAK</sequence>
<dbReference type="GO" id="GO:0004497">
    <property type="term" value="F:monooxygenase activity"/>
    <property type="evidence" value="ECO:0007669"/>
    <property type="project" value="UniProtKB-KW"/>
</dbReference>
<gene>
    <name evidence="5" type="primary">Aste57867_8272</name>
    <name evidence="4" type="ORF">As57867_008241</name>
    <name evidence="5" type="ORF">ASTE57867_8272</name>
</gene>
<dbReference type="SUPFAM" id="SSF51905">
    <property type="entry name" value="FAD/NAD(P)-binding domain"/>
    <property type="match status" value="1"/>
</dbReference>
<evidence type="ECO:0000256" key="1">
    <source>
        <dbReference type="ARBA" id="ARBA00023002"/>
    </source>
</evidence>
<evidence type="ECO:0000313" key="4">
    <source>
        <dbReference type="EMBL" id="KAF0701235.1"/>
    </source>
</evidence>
<keyword evidence="2" id="KW-0503">Monooxygenase</keyword>
<dbReference type="Gene3D" id="3.50.50.60">
    <property type="entry name" value="FAD/NAD(P)-binding domain"/>
    <property type="match status" value="1"/>
</dbReference>
<accession>A0A485KJU7</accession>
<evidence type="ECO:0000313" key="6">
    <source>
        <dbReference type="Proteomes" id="UP000332933"/>
    </source>
</evidence>
<dbReference type="PRINTS" id="PR00420">
    <property type="entry name" value="RNGMNOXGNASE"/>
</dbReference>
<organism evidence="5 6">
    <name type="scientific">Aphanomyces stellatus</name>
    <dbReference type="NCBI Taxonomy" id="120398"/>
    <lineage>
        <taxon>Eukaryota</taxon>
        <taxon>Sar</taxon>
        <taxon>Stramenopiles</taxon>
        <taxon>Oomycota</taxon>
        <taxon>Saprolegniomycetes</taxon>
        <taxon>Saprolegniales</taxon>
        <taxon>Verrucalvaceae</taxon>
        <taxon>Aphanomyces</taxon>
    </lineage>
</organism>
<keyword evidence="1" id="KW-0560">Oxidoreductase</keyword>
<dbReference type="Proteomes" id="UP000332933">
    <property type="component" value="Unassembled WGS sequence"/>
</dbReference>
<dbReference type="PANTHER" id="PTHR13789:SF309">
    <property type="entry name" value="PUTATIVE (AFU_ORTHOLOGUE AFUA_6G14510)-RELATED"/>
    <property type="match status" value="1"/>
</dbReference>
<dbReference type="InterPro" id="IPR002938">
    <property type="entry name" value="FAD-bd"/>
</dbReference>
<keyword evidence="6" id="KW-1185">Reference proteome</keyword>
<dbReference type="PANTHER" id="PTHR13789">
    <property type="entry name" value="MONOOXYGENASE"/>
    <property type="match status" value="1"/>
</dbReference>
<proteinExistence type="predicted"/>
<name>A0A485KJU7_9STRA</name>
<evidence type="ECO:0000313" key="5">
    <source>
        <dbReference type="EMBL" id="VFT85159.1"/>
    </source>
</evidence>
<feature type="domain" description="FAD-binding" evidence="3">
    <location>
        <begin position="6"/>
        <end position="351"/>
    </location>
</feature>
<protein>
    <submittedName>
        <fullName evidence="5">Aste57867_8272 protein</fullName>
    </submittedName>
</protein>
<dbReference type="EMBL" id="VJMH01005096">
    <property type="protein sequence ID" value="KAF0701235.1"/>
    <property type="molecule type" value="Genomic_DNA"/>
</dbReference>
<dbReference type="InterPro" id="IPR050493">
    <property type="entry name" value="FAD-dep_Monooxygenase_BioMet"/>
</dbReference>
<evidence type="ECO:0000259" key="3">
    <source>
        <dbReference type="Pfam" id="PF01494"/>
    </source>
</evidence>
<dbReference type="EMBL" id="CAADRA010005117">
    <property type="protein sequence ID" value="VFT85159.1"/>
    <property type="molecule type" value="Genomic_DNA"/>
</dbReference>
<dbReference type="Pfam" id="PF01494">
    <property type="entry name" value="FAD_binding_3"/>
    <property type="match status" value="1"/>
</dbReference>
<dbReference type="InterPro" id="IPR036188">
    <property type="entry name" value="FAD/NAD-bd_sf"/>
</dbReference>